<dbReference type="InterPro" id="IPR014782">
    <property type="entry name" value="Peptidase_M1_dom"/>
</dbReference>
<dbReference type="Gene3D" id="1.10.390.10">
    <property type="entry name" value="Neutral Protease Domain 2"/>
    <property type="match status" value="1"/>
</dbReference>
<keyword evidence="6 14" id="KW-0031">Aminopeptidase</keyword>
<dbReference type="GO" id="GO:0006508">
    <property type="term" value="P:proteolysis"/>
    <property type="evidence" value="ECO:0007669"/>
    <property type="project" value="UniProtKB-KW"/>
</dbReference>
<evidence type="ECO:0000259" key="13">
    <source>
        <dbReference type="Pfam" id="PF17900"/>
    </source>
</evidence>
<evidence type="ECO:0000256" key="6">
    <source>
        <dbReference type="ARBA" id="ARBA00022438"/>
    </source>
</evidence>
<dbReference type="EC" id="3.4.11.2" evidence="4"/>
<dbReference type="GO" id="GO:0016285">
    <property type="term" value="F:alanyl aminopeptidase activity"/>
    <property type="evidence" value="ECO:0007669"/>
    <property type="project" value="UniProtKB-EC"/>
</dbReference>
<evidence type="ECO:0000256" key="10">
    <source>
        <dbReference type="ARBA" id="ARBA00022833"/>
    </source>
</evidence>
<evidence type="ECO:0000256" key="11">
    <source>
        <dbReference type="ARBA" id="ARBA00023049"/>
    </source>
</evidence>
<dbReference type="GO" id="GO:0070006">
    <property type="term" value="F:metalloaminopeptidase activity"/>
    <property type="evidence" value="ECO:0007669"/>
    <property type="project" value="TreeGrafter"/>
</dbReference>
<keyword evidence="7" id="KW-0645">Protease</keyword>
<sequence>MHNRKLRSAKLAVYLYLGRRHYYNSEGGAYAVHYTCNKQQHNLKQFPKSIIFTNTSTRTMSKHSYTLKATTLALSLAIFGACSKGPATSAYTLPVETGVSRTLAEHRNQTLRNVQYDIKLQIPNGKTAPIPASETITFDLLSKEQALQIDFKEQPSHLHAVRVNGKQIPIEFENEHIVIGPRYLKEGQNQVQIDFTTGNLSLNRNEDYLYTLLVPDRARTVFPCFDQPDLKAVFNLTLTLPQDWKALANAPLQDSLLTGATKTYTYLPSDTIPTYLFSFVAGDFRKVSNSDRGRTMHFYHRETDPDKLKSIDPIFSIHRDALAFMEDYTRIPYPFQKFDFVAIPDFQYGGMEHVGAIDYKASTLFLDEGATKDQLVGRSNLIAHETAHMWFGDLVTMRWFNDVWMKEVFANFMADKISKTTVKDSNYDLKFLIDHFPAAYSVDRTAGANPIRQDLANLQDAGTLYGHIIYHKAPIMMRQLERLMGEQAFQEGLQVYLKTYANSNATWPQLIEILDARTPTDLQAWNQVWVNESGRPVYDCKLDIEDGKISVFSISQKGEDGSDRLWPQLFEVALVYNDRIEEYTVNMDQPSIEFQEVIGKEWPLYVLFNSSGQGYGTFPIDARGISYLPKLQNPVMRASSYINLYENMLNGVDITPDMMRYITLLQSANEQEELNLKLLTGYLGDTFWKFTTPARRAEIAPAFEKNLWDAMEKQKSGNAKKLLFKTYQNIALSKEAQDRLHQVWEAQQAPAGVTLNEDDYTSLALSLAVRDYANSEGILRQQLSRIKNPDRQKRLQFLMPALSGDEQVRDAFFASLKDRSNRDKEAWVGAALSYLHHPLRAASSEKYLRESLKLVEEIQLTGDIFFPTNWLQSTFSHYQTPTAAATIRTFLAEHPDYNPKLKGKILQAADHVFRAEKLAR</sequence>
<reference evidence="15" key="1">
    <citation type="submission" date="2017-01" db="EMBL/GenBank/DDBJ databases">
        <authorList>
            <person name="Varghese N."/>
            <person name="Submissions S."/>
        </authorList>
    </citation>
    <scope>NUCLEOTIDE SEQUENCE [LARGE SCALE GENOMIC DNA]</scope>
    <source>
        <strain evidence="15">DM9</strain>
    </source>
</reference>
<comment type="cofactor">
    <cofactor evidence="2">
        <name>Zn(2+)</name>
        <dbReference type="ChEBI" id="CHEBI:29105"/>
    </cofactor>
</comment>
<dbReference type="InterPro" id="IPR042097">
    <property type="entry name" value="Aminopeptidase_N-like_N_sf"/>
</dbReference>
<dbReference type="Gene3D" id="2.60.40.1730">
    <property type="entry name" value="tricorn interacting facor f3 domain"/>
    <property type="match status" value="1"/>
</dbReference>
<dbReference type="STRING" id="1077936.SAMN05421545_3455"/>
<dbReference type="Pfam" id="PF01433">
    <property type="entry name" value="Peptidase_M1"/>
    <property type="match status" value="1"/>
</dbReference>
<organism evidence="14 15">
    <name type="scientific">Pontibacter lucknowensis</name>
    <dbReference type="NCBI Taxonomy" id="1077936"/>
    <lineage>
        <taxon>Bacteria</taxon>
        <taxon>Pseudomonadati</taxon>
        <taxon>Bacteroidota</taxon>
        <taxon>Cytophagia</taxon>
        <taxon>Cytophagales</taxon>
        <taxon>Hymenobacteraceae</taxon>
        <taxon>Pontibacter</taxon>
    </lineage>
</organism>
<dbReference type="GO" id="GO:0043171">
    <property type="term" value="P:peptide catabolic process"/>
    <property type="evidence" value="ECO:0007669"/>
    <property type="project" value="TreeGrafter"/>
</dbReference>
<dbReference type="Pfam" id="PF17900">
    <property type="entry name" value="Peptidase_M1_N"/>
    <property type="match status" value="1"/>
</dbReference>
<dbReference type="GO" id="GO:0016020">
    <property type="term" value="C:membrane"/>
    <property type="evidence" value="ECO:0007669"/>
    <property type="project" value="TreeGrafter"/>
</dbReference>
<evidence type="ECO:0000256" key="5">
    <source>
        <dbReference type="ARBA" id="ARBA00015611"/>
    </source>
</evidence>
<evidence type="ECO:0000256" key="3">
    <source>
        <dbReference type="ARBA" id="ARBA00010136"/>
    </source>
</evidence>
<dbReference type="CDD" id="cd09602">
    <property type="entry name" value="M1_APN"/>
    <property type="match status" value="1"/>
</dbReference>
<dbReference type="InterPro" id="IPR050344">
    <property type="entry name" value="Peptidase_M1_aminopeptidases"/>
</dbReference>
<dbReference type="GO" id="GO:0005737">
    <property type="term" value="C:cytoplasm"/>
    <property type="evidence" value="ECO:0007669"/>
    <property type="project" value="TreeGrafter"/>
</dbReference>
<dbReference type="PRINTS" id="PR00756">
    <property type="entry name" value="ALADIPTASE"/>
</dbReference>
<keyword evidence="15" id="KW-1185">Reference proteome</keyword>
<keyword evidence="8" id="KW-0479">Metal-binding</keyword>
<evidence type="ECO:0000256" key="7">
    <source>
        <dbReference type="ARBA" id="ARBA00022670"/>
    </source>
</evidence>
<evidence type="ECO:0000256" key="1">
    <source>
        <dbReference type="ARBA" id="ARBA00000098"/>
    </source>
</evidence>
<comment type="similarity">
    <text evidence="3">Belongs to the peptidase M1 family.</text>
</comment>
<dbReference type="InterPro" id="IPR027268">
    <property type="entry name" value="Peptidase_M4/M1_CTD_sf"/>
</dbReference>
<dbReference type="GO" id="GO:0008270">
    <property type="term" value="F:zinc ion binding"/>
    <property type="evidence" value="ECO:0007669"/>
    <property type="project" value="InterPro"/>
</dbReference>
<dbReference type="GO" id="GO:0005615">
    <property type="term" value="C:extracellular space"/>
    <property type="evidence" value="ECO:0007669"/>
    <property type="project" value="TreeGrafter"/>
</dbReference>
<comment type="catalytic activity">
    <reaction evidence="1">
        <text>Release of an N-terminal amino acid, Xaa-|-Yaa- from a peptide, amide or arylamide. Xaa is preferably Ala, but may be most amino acids including Pro (slow action). When a terminal hydrophobic residue is followed by a prolyl residue, the two may be released as an intact Xaa-Pro dipeptide.</text>
        <dbReference type="EC" id="3.4.11.2"/>
    </reaction>
</comment>
<dbReference type="InterPro" id="IPR001930">
    <property type="entry name" value="Peptidase_M1"/>
</dbReference>
<dbReference type="SUPFAM" id="SSF55486">
    <property type="entry name" value="Metalloproteases ('zincins'), catalytic domain"/>
    <property type="match status" value="1"/>
</dbReference>
<evidence type="ECO:0000256" key="4">
    <source>
        <dbReference type="ARBA" id="ARBA00012564"/>
    </source>
</evidence>
<dbReference type="EMBL" id="FTNM01000006">
    <property type="protein sequence ID" value="SIR40606.1"/>
    <property type="molecule type" value="Genomic_DNA"/>
</dbReference>
<evidence type="ECO:0000313" key="14">
    <source>
        <dbReference type="EMBL" id="SIR40606.1"/>
    </source>
</evidence>
<dbReference type="GO" id="GO:0042277">
    <property type="term" value="F:peptide binding"/>
    <property type="evidence" value="ECO:0007669"/>
    <property type="project" value="TreeGrafter"/>
</dbReference>
<keyword evidence="11" id="KW-0482">Metalloprotease</keyword>
<feature type="domain" description="Aminopeptidase N-like N-terminal" evidence="13">
    <location>
        <begin position="116"/>
        <end position="276"/>
    </location>
</feature>
<evidence type="ECO:0000256" key="9">
    <source>
        <dbReference type="ARBA" id="ARBA00022801"/>
    </source>
</evidence>
<dbReference type="Proteomes" id="UP000185924">
    <property type="component" value="Unassembled WGS sequence"/>
</dbReference>
<gene>
    <name evidence="14" type="ORF">SAMN05421545_3455</name>
</gene>
<accession>A0A1N7ANL0</accession>
<dbReference type="PANTHER" id="PTHR11533:SF174">
    <property type="entry name" value="PUROMYCIN-SENSITIVE AMINOPEPTIDASE-RELATED"/>
    <property type="match status" value="1"/>
</dbReference>
<dbReference type="SUPFAM" id="SSF63737">
    <property type="entry name" value="Leukotriene A4 hydrolase N-terminal domain"/>
    <property type="match status" value="1"/>
</dbReference>
<keyword evidence="9" id="KW-0378">Hydrolase</keyword>
<evidence type="ECO:0000313" key="15">
    <source>
        <dbReference type="Proteomes" id="UP000185924"/>
    </source>
</evidence>
<dbReference type="PANTHER" id="PTHR11533">
    <property type="entry name" value="PROTEASE M1 ZINC METALLOPROTEASE"/>
    <property type="match status" value="1"/>
</dbReference>
<evidence type="ECO:0000259" key="12">
    <source>
        <dbReference type="Pfam" id="PF01433"/>
    </source>
</evidence>
<dbReference type="InterPro" id="IPR045357">
    <property type="entry name" value="Aminopeptidase_N-like_N"/>
</dbReference>
<feature type="domain" description="Peptidase M1 membrane alanine aminopeptidase" evidence="12">
    <location>
        <begin position="319"/>
        <end position="525"/>
    </location>
</feature>
<protein>
    <recommendedName>
        <fullName evidence="5">Aminopeptidase N</fullName>
        <ecNumber evidence="4">3.4.11.2</ecNumber>
    </recommendedName>
</protein>
<evidence type="ECO:0000256" key="2">
    <source>
        <dbReference type="ARBA" id="ARBA00001947"/>
    </source>
</evidence>
<dbReference type="AlphaFoldDB" id="A0A1N7ANL0"/>
<proteinExistence type="inferred from homology"/>
<evidence type="ECO:0000256" key="8">
    <source>
        <dbReference type="ARBA" id="ARBA00022723"/>
    </source>
</evidence>
<keyword evidence="10" id="KW-0862">Zinc</keyword>
<name>A0A1N7ANL0_9BACT</name>